<evidence type="ECO:0000256" key="8">
    <source>
        <dbReference type="ARBA" id="ARBA00023054"/>
    </source>
</evidence>
<dbReference type="FunFam" id="1.10.8.1220:FF:000001">
    <property type="entry name" value="Dynein axonemal heavy chain 5"/>
    <property type="match status" value="1"/>
</dbReference>
<dbReference type="GO" id="GO:0005524">
    <property type="term" value="F:ATP binding"/>
    <property type="evidence" value="ECO:0007669"/>
    <property type="project" value="UniProtKB-KW"/>
</dbReference>
<dbReference type="GO" id="GO:0005874">
    <property type="term" value="C:microtubule"/>
    <property type="evidence" value="ECO:0007669"/>
    <property type="project" value="UniProtKB-KW"/>
</dbReference>
<dbReference type="FunFam" id="3.40.50.300:FF:000223">
    <property type="entry name" value="Dynein heavy chain 3, axonemal"/>
    <property type="match status" value="1"/>
</dbReference>
<reference evidence="18" key="1">
    <citation type="submission" date="2018-05" db="EMBL/GenBank/DDBJ databases">
        <authorList>
            <person name="Datahose"/>
        </authorList>
    </citation>
    <scope>NUCLEOTIDE SEQUENCE</scope>
</reference>
<feature type="coiled-coil region" evidence="13">
    <location>
        <begin position="4"/>
        <end position="38"/>
    </location>
</feature>
<dbReference type="Gene3D" id="1.10.8.720">
    <property type="entry name" value="Region D6 of dynein motor"/>
    <property type="match status" value="1"/>
</dbReference>
<dbReference type="Gene3D" id="1.20.920.20">
    <property type="match status" value="1"/>
</dbReference>
<dbReference type="AlphaFoldDB" id="A0AAX7TJJ5"/>
<keyword evidence="19" id="KW-1185">Reference proteome</keyword>
<gene>
    <name evidence="18" type="primary">TDRD1</name>
</gene>
<evidence type="ECO:0000259" key="16">
    <source>
        <dbReference type="Pfam" id="PF12781"/>
    </source>
</evidence>
<keyword evidence="4" id="KW-0493">Microtubule</keyword>
<dbReference type="Gene3D" id="6.10.140.1060">
    <property type="match status" value="1"/>
</dbReference>
<dbReference type="Ensembl" id="ENSACLT00000075265.1">
    <property type="protein sequence ID" value="ENSACLP00000056787.1"/>
    <property type="gene ID" value="ENSACLG00000009935.2"/>
</dbReference>
<dbReference type="GO" id="GO:0030286">
    <property type="term" value="C:dynein complex"/>
    <property type="evidence" value="ECO:0007669"/>
    <property type="project" value="UniProtKB-KW"/>
</dbReference>
<keyword evidence="5" id="KW-0547">Nucleotide-binding</keyword>
<evidence type="ECO:0008006" key="20">
    <source>
        <dbReference type="Google" id="ProtNLM"/>
    </source>
</evidence>
<dbReference type="GO" id="GO:0008569">
    <property type="term" value="F:minus-end-directed microtubule motor activity"/>
    <property type="evidence" value="ECO:0007669"/>
    <property type="project" value="InterPro"/>
</dbReference>
<evidence type="ECO:0000256" key="11">
    <source>
        <dbReference type="ARBA" id="ARBA00023212"/>
    </source>
</evidence>
<evidence type="ECO:0000313" key="18">
    <source>
        <dbReference type="Ensembl" id="ENSACLP00000056787.1"/>
    </source>
</evidence>
<dbReference type="Proteomes" id="UP000265100">
    <property type="component" value="Chromosome 6"/>
</dbReference>
<dbReference type="Pfam" id="PF12777">
    <property type="entry name" value="MT"/>
    <property type="match status" value="1"/>
</dbReference>
<accession>A0AAX7TJJ5</accession>
<evidence type="ECO:0000259" key="17">
    <source>
        <dbReference type="Pfam" id="PF18198"/>
    </source>
</evidence>
<dbReference type="GO" id="GO:0051959">
    <property type="term" value="F:dynein light intermediate chain binding"/>
    <property type="evidence" value="ECO:0007669"/>
    <property type="project" value="InterPro"/>
</dbReference>
<name>A0AAX7TJJ5_ASTCA</name>
<evidence type="ECO:0000259" key="14">
    <source>
        <dbReference type="Pfam" id="PF03028"/>
    </source>
</evidence>
<sequence length="936" mass="107335">MATLKEKQKKLQEVENQIKVLQEQFDSSMNEKEDLVNTMALTQARLIRAGKLTFALGDEQVRWEESVALFEQEIINVVGNVFVAAACVAYYGAFTSHYRQLLIDQWITQCQNLNIPISSTFSLINILGDQYVIRQWNAEGLPRDTVSTENGILVTEGHRWPLMIDPQDQANRWIRSKEAKHGLKVIKLTDSGFLRTLENAISMGVPVLLEELKETLDPALEPVLLKQTFVAGGRTMIRLGDSDIDYDKNFRFYMTTKMANPHYLPEVCIKVTIINFTVTKSGLEDQLLSDVVRLESPHLEEQRNELIVRINADRSQLKDIEDRILKLLFTSKGNILDNEELVQTLQESKAIKHRLEEAEATELMINSARERYRPVATRGSVLYFVVASLSEIDPMYQFSLKYFKHLFNSTIETSEQSTVLEERLQILLNQILLNSYINVSRGLFEQHKLIYSFMLCVEIMRQRGEISDGEWWRFLKGNSFSLIGHFEASLNPEKWKGYVSEFPSLEESIKEKREMKGYWNERLGSFQKLVLIKTTEFVIVNLGKEFVENPPVDLANLYNDMSPTTPLIFILSTGSDPMGAFQHQNGDFSVFFRVEAISLGQGQGPIAEKMIHSALTSGNWVFLQNCHLAVSWMLAMEELIKTFTESDTSVHENFRLFLSSMPTKVFPVTVLQNSIKVTNEPPKGLRANMRRAFTEITSSFFERHILGRQWRKIVFGICFFHAIIQERKKFGPLGWNIRYEFNDSDRECALLNLNLYCKDGTIPWDALVYITGEITYGGRVTDAWDQRCLRTILKGFFSPETLQPGYTYSPSGVYYAPESDELEQYKKYIENLPIIDDPEVFGMHENANLAFQRQETITLINTILDVNPRSSAQHGAKSNDDIVCELAELILAKLPGTLTPHRFTCTSISVTAETLHYYTHSFSPCFHWFVLSFVSL</sequence>
<evidence type="ECO:0000256" key="10">
    <source>
        <dbReference type="ARBA" id="ARBA00023175"/>
    </source>
</evidence>
<proteinExistence type="inferred from homology"/>
<comment type="subcellular location">
    <subcellularLocation>
        <location evidence="1">Cytoplasm</location>
        <location evidence="1">Cytoskeleton</location>
        <location evidence="1">Cilium axoneme</location>
    </subcellularLocation>
</comment>
<dbReference type="Pfam" id="PF12781">
    <property type="entry name" value="AAA_9"/>
    <property type="match status" value="1"/>
</dbReference>
<dbReference type="InterPro" id="IPR027417">
    <property type="entry name" value="P-loop_NTPase"/>
</dbReference>
<evidence type="ECO:0000256" key="12">
    <source>
        <dbReference type="ARBA" id="ARBA00023273"/>
    </source>
</evidence>
<dbReference type="InterPro" id="IPR042219">
    <property type="entry name" value="AAA_lid_11_sf"/>
</dbReference>
<evidence type="ECO:0000256" key="2">
    <source>
        <dbReference type="ARBA" id="ARBA00008887"/>
    </source>
</evidence>
<dbReference type="InterPro" id="IPR041658">
    <property type="entry name" value="AAA_lid_11"/>
</dbReference>
<evidence type="ECO:0000256" key="5">
    <source>
        <dbReference type="ARBA" id="ARBA00022741"/>
    </source>
</evidence>
<feature type="domain" description="Dynein heavy chain coiled coil stalk" evidence="15">
    <location>
        <begin position="7"/>
        <end position="106"/>
    </location>
</feature>
<dbReference type="InterPro" id="IPR026983">
    <property type="entry name" value="DHC"/>
</dbReference>
<keyword evidence="7" id="KW-0243">Dynein</keyword>
<evidence type="ECO:0000256" key="4">
    <source>
        <dbReference type="ARBA" id="ARBA00022701"/>
    </source>
</evidence>
<feature type="domain" description="Dynein heavy chain ATP-binding dynein motor region" evidence="16">
    <location>
        <begin position="134"/>
        <end position="351"/>
    </location>
</feature>
<evidence type="ECO:0000256" key="6">
    <source>
        <dbReference type="ARBA" id="ARBA00022840"/>
    </source>
</evidence>
<dbReference type="PANTHER" id="PTHR22878">
    <property type="entry name" value="DYNEIN HEAVY CHAIN 6, AXONEMAL-LIKE-RELATED"/>
    <property type="match status" value="1"/>
</dbReference>
<feature type="domain" description="Dynein heavy chain AAA lid" evidence="17">
    <location>
        <begin position="710"/>
        <end position="847"/>
    </location>
</feature>
<dbReference type="GO" id="GO:0007018">
    <property type="term" value="P:microtubule-based movement"/>
    <property type="evidence" value="ECO:0007669"/>
    <property type="project" value="InterPro"/>
</dbReference>
<keyword evidence="12" id="KW-0966">Cell projection</keyword>
<keyword evidence="11" id="KW-0206">Cytoskeleton</keyword>
<keyword evidence="8 13" id="KW-0175">Coiled coil</keyword>
<dbReference type="PANTHER" id="PTHR22878:SF68">
    <property type="entry name" value="DYNEIN HEAVY CHAIN 6, AXONEMAL-LIKE"/>
    <property type="match status" value="1"/>
</dbReference>
<dbReference type="GO" id="GO:0045505">
    <property type="term" value="F:dynein intermediate chain binding"/>
    <property type="evidence" value="ECO:0007669"/>
    <property type="project" value="InterPro"/>
</dbReference>
<protein>
    <recommendedName>
        <fullName evidence="20">Dynein, axonemal, heavy chain 6</fullName>
    </recommendedName>
</protein>
<keyword evidence="10" id="KW-0505">Motor protein</keyword>
<evidence type="ECO:0000256" key="3">
    <source>
        <dbReference type="ARBA" id="ARBA00022490"/>
    </source>
</evidence>
<dbReference type="InterPro" id="IPR035706">
    <property type="entry name" value="AAA_9"/>
</dbReference>
<evidence type="ECO:0000256" key="1">
    <source>
        <dbReference type="ARBA" id="ARBA00004430"/>
    </source>
</evidence>
<evidence type="ECO:0000259" key="15">
    <source>
        <dbReference type="Pfam" id="PF12777"/>
    </source>
</evidence>
<reference evidence="18" key="3">
    <citation type="submission" date="2025-09" db="UniProtKB">
        <authorList>
            <consortium name="Ensembl"/>
        </authorList>
    </citation>
    <scope>IDENTIFICATION</scope>
</reference>
<dbReference type="InterPro" id="IPR004273">
    <property type="entry name" value="Dynein_heavy_D6_P-loop"/>
</dbReference>
<dbReference type="GeneTree" id="ENSGT00940000154761"/>
<keyword evidence="9" id="KW-0969">Cilium</keyword>
<dbReference type="GO" id="GO:0005930">
    <property type="term" value="C:axoneme"/>
    <property type="evidence" value="ECO:0007669"/>
    <property type="project" value="UniProtKB-SubCell"/>
</dbReference>
<dbReference type="FunFam" id="3.40.50.300:FF:000362">
    <property type="entry name" value="Dynein, axonemal, heavy chain 6"/>
    <property type="match status" value="1"/>
</dbReference>
<organism evidence="18 19">
    <name type="scientific">Astatotilapia calliptera</name>
    <name type="common">Eastern happy</name>
    <name type="synonym">Chromis callipterus</name>
    <dbReference type="NCBI Taxonomy" id="8154"/>
    <lineage>
        <taxon>Eukaryota</taxon>
        <taxon>Metazoa</taxon>
        <taxon>Chordata</taxon>
        <taxon>Craniata</taxon>
        <taxon>Vertebrata</taxon>
        <taxon>Euteleostomi</taxon>
        <taxon>Actinopterygii</taxon>
        <taxon>Neopterygii</taxon>
        <taxon>Teleostei</taxon>
        <taxon>Neoteleostei</taxon>
        <taxon>Acanthomorphata</taxon>
        <taxon>Ovalentaria</taxon>
        <taxon>Cichlomorphae</taxon>
        <taxon>Cichliformes</taxon>
        <taxon>Cichlidae</taxon>
        <taxon>African cichlids</taxon>
        <taxon>Pseudocrenilabrinae</taxon>
        <taxon>Haplochromini</taxon>
        <taxon>Astatotilapia</taxon>
    </lineage>
</organism>
<evidence type="ECO:0000313" key="19">
    <source>
        <dbReference type="Proteomes" id="UP000265100"/>
    </source>
</evidence>
<keyword evidence="3" id="KW-0963">Cytoplasm</keyword>
<comment type="similarity">
    <text evidence="2">Belongs to the dynein heavy chain family.</text>
</comment>
<evidence type="ECO:0000256" key="7">
    <source>
        <dbReference type="ARBA" id="ARBA00023017"/>
    </source>
</evidence>
<keyword evidence="6" id="KW-0067">ATP-binding</keyword>
<feature type="domain" description="Dynein heavy chain region D6 P-loop" evidence="14">
    <location>
        <begin position="563"/>
        <end position="678"/>
    </location>
</feature>
<dbReference type="Gene3D" id="3.40.50.300">
    <property type="entry name" value="P-loop containing nucleotide triphosphate hydrolases"/>
    <property type="match status" value="2"/>
</dbReference>
<dbReference type="Pfam" id="PF18198">
    <property type="entry name" value="AAA_lid_11"/>
    <property type="match status" value="1"/>
</dbReference>
<dbReference type="Gene3D" id="1.10.8.1220">
    <property type="match status" value="1"/>
</dbReference>
<evidence type="ECO:0000256" key="13">
    <source>
        <dbReference type="SAM" id="Coils"/>
    </source>
</evidence>
<dbReference type="FunFam" id="1.10.8.720:FF:000007">
    <property type="entry name" value="Dynein axonemal heavy chain 6"/>
    <property type="match status" value="1"/>
</dbReference>
<evidence type="ECO:0000256" key="9">
    <source>
        <dbReference type="ARBA" id="ARBA00023069"/>
    </source>
</evidence>
<dbReference type="Pfam" id="PF03028">
    <property type="entry name" value="Dynein_heavy"/>
    <property type="match status" value="1"/>
</dbReference>
<dbReference type="InterPro" id="IPR024743">
    <property type="entry name" value="Dynein_HC_stalk"/>
</dbReference>
<reference evidence="18" key="2">
    <citation type="submission" date="2025-08" db="UniProtKB">
        <authorList>
            <consortium name="Ensembl"/>
        </authorList>
    </citation>
    <scope>IDENTIFICATION</scope>
</reference>